<evidence type="ECO:0000313" key="3">
    <source>
        <dbReference type="EMBL" id="MBS3652578.1"/>
    </source>
</evidence>
<dbReference type="InterPro" id="IPR001633">
    <property type="entry name" value="EAL_dom"/>
</dbReference>
<dbReference type="AlphaFoldDB" id="A0A942I4W8"/>
<evidence type="ECO:0000259" key="2">
    <source>
        <dbReference type="PROSITE" id="PS50883"/>
    </source>
</evidence>
<dbReference type="Pfam" id="PF00563">
    <property type="entry name" value="EAL"/>
    <property type="match status" value="1"/>
</dbReference>
<dbReference type="SUPFAM" id="SSF141868">
    <property type="entry name" value="EAL domain-like"/>
    <property type="match status" value="1"/>
</dbReference>
<gene>
    <name evidence="3" type="ORF">KEU06_28795</name>
</gene>
<dbReference type="EMBL" id="JAGWCR010000032">
    <property type="protein sequence ID" value="MBS3652578.1"/>
    <property type="molecule type" value="Genomic_DNA"/>
</dbReference>
<dbReference type="PANTHER" id="PTHR33121">
    <property type="entry name" value="CYCLIC DI-GMP PHOSPHODIESTERASE PDEF"/>
    <property type="match status" value="1"/>
</dbReference>
<dbReference type="Proteomes" id="UP000680348">
    <property type="component" value="Unassembled WGS sequence"/>
</dbReference>
<proteinExistence type="predicted"/>
<dbReference type="PANTHER" id="PTHR33121:SF79">
    <property type="entry name" value="CYCLIC DI-GMP PHOSPHODIESTERASE PDED-RELATED"/>
    <property type="match status" value="1"/>
</dbReference>
<name>A0A942I4W8_9HYPH</name>
<dbReference type="CDD" id="cd01948">
    <property type="entry name" value="EAL"/>
    <property type="match status" value="1"/>
</dbReference>
<feature type="domain" description="EAL" evidence="2">
    <location>
        <begin position="1"/>
        <end position="88"/>
    </location>
</feature>
<evidence type="ECO:0000256" key="1">
    <source>
        <dbReference type="SAM" id="MobiDB-lite"/>
    </source>
</evidence>
<reference evidence="3" key="1">
    <citation type="submission" date="2021-04" db="EMBL/GenBank/DDBJ databases">
        <title>Pseudaminobacter soli sp. nov., isolated from paddy soil contaminated by heavy metals.</title>
        <authorList>
            <person name="Zhang K."/>
        </authorList>
    </citation>
    <scope>NUCLEOTIDE SEQUENCE</scope>
    <source>
        <strain evidence="3">19-2017</strain>
    </source>
</reference>
<organism evidence="3 4">
    <name type="scientific">Pseudaminobacter soli</name>
    <name type="common">ex Zhang et al. 2022</name>
    <dbReference type="NCBI Taxonomy" id="2831468"/>
    <lineage>
        <taxon>Bacteria</taxon>
        <taxon>Pseudomonadati</taxon>
        <taxon>Pseudomonadota</taxon>
        <taxon>Alphaproteobacteria</taxon>
        <taxon>Hyphomicrobiales</taxon>
        <taxon>Phyllobacteriaceae</taxon>
        <taxon>Pseudaminobacter</taxon>
    </lineage>
</organism>
<keyword evidence="4" id="KW-1185">Reference proteome</keyword>
<feature type="region of interest" description="Disordered" evidence="1">
    <location>
        <begin position="83"/>
        <end position="114"/>
    </location>
</feature>
<dbReference type="InterPro" id="IPR050706">
    <property type="entry name" value="Cyclic-di-GMP_PDE-like"/>
</dbReference>
<dbReference type="RefSeq" id="WP_188258128.1">
    <property type="nucleotide sequence ID" value="NZ_JABVCF010000032.1"/>
</dbReference>
<comment type="caution">
    <text evidence="3">The sequence shown here is derived from an EMBL/GenBank/DDBJ whole genome shotgun (WGS) entry which is preliminary data.</text>
</comment>
<dbReference type="InterPro" id="IPR035919">
    <property type="entry name" value="EAL_sf"/>
</dbReference>
<accession>A0A942I4W8</accession>
<evidence type="ECO:0000313" key="4">
    <source>
        <dbReference type="Proteomes" id="UP000680348"/>
    </source>
</evidence>
<sequence length="114" mass="12296">MARRFTPFDKIKIDRSFILQPGRREAEAIVGAIVGLGRSLGMTITAEGVETSTQLAMIREKRCDEAQGYLFGAPMLPEEALRAISDGLGQPGMPRAHGPGTSRPSADPSRELQS</sequence>
<dbReference type="PROSITE" id="PS50883">
    <property type="entry name" value="EAL"/>
    <property type="match status" value="1"/>
</dbReference>
<dbReference type="GO" id="GO:0071111">
    <property type="term" value="F:cyclic-guanylate-specific phosphodiesterase activity"/>
    <property type="evidence" value="ECO:0007669"/>
    <property type="project" value="InterPro"/>
</dbReference>
<protein>
    <submittedName>
        <fullName evidence="3">EAL domain-containing protein</fullName>
    </submittedName>
</protein>
<dbReference type="Gene3D" id="3.20.20.450">
    <property type="entry name" value="EAL domain"/>
    <property type="match status" value="1"/>
</dbReference>